<feature type="compositionally biased region" description="Low complexity" evidence="1">
    <location>
        <begin position="228"/>
        <end position="239"/>
    </location>
</feature>
<dbReference type="PANTHER" id="PTHR33297">
    <property type="entry name" value="AMASTIN-LIKE SURFACE PROTEIN-LIKE PROTEIN-RELATED"/>
    <property type="match status" value="1"/>
</dbReference>
<gene>
    <name evidence="3" type="ORF">CGC21_25850</name>
    <name evidence="4" type="ORF">CGC21_25855</name>
</gene>
<evidence type="ECO:0000313" key="4">
    <source>
        <dbReference type="EMBL" id="TPP40017.1"/>
    </source>
</evidence>
<reference evidence="4" key="2">
    <citation type="submission" date="2019-02" db="EMBL/GenBank/DDBJ databases">
        <title>FDA dAtabase for Regulatory Grade micrObial Sequences (FDA-ARGOS): Supporting development and validation of Infectious Disease Dx tests.</title>
        <authorList>
            <person name="Duncan R."/>
            <person name="Fisher C."/>
            <person name="Tallon L.J."/>
            <person name="Sadzewicz L."/>
            <person name="Sengamalay N."/>
            <person name="Ott S."/>
            <person name="Godinez A."/>
            <person name="Nagaraj S."/>
            <person name="Nadendla S."/>
            <person name="Sichtig H."/>
        </authorList>
    </citation>
    <scope>NUCLEOTIDE SEQUENCE</scope>
    <source>
        <strain evidence="4">FDAARGOS_361</strain>
    </source>
</reference>
<keyword evidence="2" id="KW-0812">Transmembrane</keyword>
<sequence>MQYIASTVIYAVIQFIAFLLVLVGTPIDVFRGNDPPFFERHFCITLWGGKINCSDTTYLFTSDEIWDDCPGRRDRFRAAQALAVISIFLYGTAFVLGVLLLFCCSIFRWVCLVLNIVGIFTLGTVWAAMVVTYYKDEGESCPNLNSDFIYGNGFYLFLVAWCLDIINIAAEDRVSQGPGLRLAHLLSVLMRHAPTPAPAASTADVAASALEEEAWPRPAWTDACRPPGSASGAASAAGARGMDEQRQGGPLAAWLDTPADDLSSPARM</sequence>
<name>A0A504X4G0_LEIDO</name>
<evidence type="ECO:0000313" key="5">
    <source>
        <dbReference type="Proteomes" id="UP000318447"/>
    </source>
</evidence>
<organism evidence="4 5">
    <name type="scientific">Leishmania donovani</name>
    <dbReference type="NCBI Taxonomy" id="5661"/>
    <lineage>
        <taxon>Eukaryota</taxon>
        <taxon>Discoba</taxon>
        <taxon>Euglenozoa</taxon>
        <taxon>Kinetoplastea</taxon>
        <taxon>Metakinetoplastina</taxon>
        <taxon>Trypanosomatida</taxon>
        <taxon>Trypanosomatidae</taxon>
        <taxon>Leishmaniinae</taxon>
        <taxon>Leishmania</taxon>
    </lineage>
</organism>
<accession>A0A504X4G0</accession>
<feature type="region of interest" description="Disordered" evidence="1">
    <location>
        <begin position="220"/>
        <end position="268"/>
    </location>
</feature>
<dbReference type="AlphaFoldDB" id="A0A504X4G0"/>
<dbReference type="EMBL" id="RHLC01000004">
    <property type="protein sequence ID" value="TPP40016.1"/>
    <property type="molecule type" value="Genomic_DNA"/>
</dbReference>
<dbReference type="Pfam" id="PF07344">
    <property type="entry name" value="Amastin"/>
    <property type="match status" value="1"/>
</dbReference>
<feature type="transmembrane region" description="Helical" evidence="2">
    <location>
        <begin position="149"/>
        <end position="170"/>
    </location>
</feature>
<keyword evidence="2" id="KW-0472">Membrane</keyword>
<evidence type="ECO:0000313" key="3">
    <source>
        <dbReference type="EMBL" id="TPP40016.1"/>
    </source>
</evidence>
<feature type="transmembrane region" description="Helical" evidence="2">
    <location>
        <begin position="7"/>
        <end position="27"/>
    </location>
</feature>
<evidence type="ECO:0000256" key="1">
    <source>
        <dbReference type="SAM" id="MobiDB-lite"/>
    </source>
</evidence>
<dbReference type="Proteomes" id="UP000318447">
    <property type="component" value="Unassembled WGS sequence"/>
</dbReference>
<keyword evidence="2" id="KW-1133">Transmembrane helix</keyword>
<feature type="transmembrane region" description="Helical" evidence="2">
    <location>
        <begin position="81"/>
        <end position="102"/>
    </location>
</feature>
<dbReference type="PANTHER" id="PTHR33297:SF4">
    <property type="entry name" value="AMASTIN"/>
    <property type="match status" value="1"/>
</dbReference>
<dbReference type="VEuPathDB" id="TriTrypDB:LDHU3_31.0690"/>
<dbReference type="EMBL" id="RHLC01000004">
    <property type="protein sequence ID" value="TPP40017.1"/>
    <property type="molecule type" value="Genomic_DNA"/>
</dbReference>
<reference evidence="5" key="1">
    <citation type="submission" date="2019-02" db="EMBL/GenBank/DDBJ databases">
        <title>FDA dAtabase for Regulatory Grade micrObial Sequences (FDA-ARGOS): Supporting development and validation of Infectious Disease Dx tests.</title>
        <authorList>
            <person name="Duncan R."/>
            <person name="Fisher C."/>
            <person name="Tallon L."/>
            <person name="Sadzewicz L."/>
            <person name="Sengamalay N."/>
            <person name="Ott S."/>
            <person name="Godinez A."/>
            <person name="Nagaraj S."/>
            <person name="Vavikolanu K."/>
            <person name="Nadendla S."/>
            <person name="Aluvathingal J."/>
            <person name="Sichtig H."/>
        </authorList>
    </citation>
    <scope>NUCLEOTIDE SEQUENCE [LARGE SCALE GENOMIC DNA]</scope>
    <source>
        <strain evidence="5">FDAARGOS_361</strain>
    </source>
</reference>
<evidence type="ECO:0000256" key="2">
    <source>
        <dbReference type="SAM" id="Phobius"/>
    </source>
</evidence>
<feature type="transmembrane region" description="Helical" evidence="2">
    <location>
        <begin position="109"/>
        <end position="129"/>
    </location>
</feature>
<dbReference type="VEuPathDB" id="TriTrypDB:LdCL_340015600"/>
<protein>
    <submittedName>
        <fullName evidence="4">Amastin surface glycofamily protein</fullName>
    </submittedName>
</protein>
<proteinExistence type="predicted"/>
<comment type="caution">
    <text evidence="4">The sequence shown here is derived from an EMBL/GenBank/DDBJ whole genome shotgun (WGS) entry which is preliminary data.</text>
</comment>
<dbReference type="VEuPathDB" id="TriTrypDB:LdBPK_341010.1"/>
<dbReference type="InterPro" id="IPR009944">
    <property type="entry name" value="Amastin"/>
</dbReference>